<sequence>MHVYHSHTHRRFLGLSRWNDGHGPRLGTCGWRKAVPNQGMSSSWNSCVKTRRDILYIQPEREHDRGVEMPYKYSGHWPGVGAH</sequence>
<evidence type="ECO:0000313" key="2">
    <source>
        <dbReference type="Proteomes" id="UP000246715"/>
    </source>
</evidence>
<proteinExistence type="predicted"/>
<dbReference type="EMBL" id="DQ491001">
    <property type="protein sequence ID" value="ABT14149.1"/>
    <property type="molecule type" value="Genomic_DNA"/>
</dbReference>
<protein>
    <submittedName>
        <fullName evidence="1">Uncharacterized protein m595R</fullName>
    </submittedName>
</protein>
<dbReference type="Proteomes" id="UP000246715">
    <property type="component" value="Segment"/>
</dbReference>
<accession>A7IUX5</accession>
<evidence type="ECO:0000313" key="1">
    <source>
        <dbReference type="EMBL" id="ABT14149.1"/>
    </source>
</evidence>
<gene>
    <name evidence="1" type="primary">m595R</name>
    <name evidence="1" type="ORF">MT325_m595R</name>
</gene>
<name>A7IUX5_PBCVM</name>
<organism evidence="1 2">
    <name type="scientific">Paramecium bursaria Chlorella virus MT325</name>
    <name type="common">PBCV-MT325</name>
    <dbReference type="NCBI Taxonomy" id="346932"/>
    <lineage>
        <taxon>Viruses</taxon>
        <taxon>Varidnaviria</taxon>
        <taxon>Bamfordvirae</taxon>
        <taxon>Nucleocytoviricota</taxon>
        <taxon>Megaviricetes</taxon>
        <taxon>Algavirales</taxon>
        <taxon>Phycodnaviridae</taxon>
        <taxon>Chlorovirus</taxon>
        <taxon>Chlorovirus conductrix</taxon>
        <taxon>Paramecium bursaria Chlorella virus A1</taxon>
    </lineage>
</organism>
<reference evidence="1 2" key="1">
    <citation type="journal article" date="2007" name="Virology">
        <title>Sequence and annotation of the 314-kb MT325 and the 321-kb FR483 viruses that infect Chlorella Pbi.</title>
        <authorList>
            <person name="Fitzgerald L.A."/>
            <person name="Graves M.V."/>
            <person name="Li X."/>
            <person name="Feldblyum T."/>
            <person name="Hartigan J."/>
            <person name="Van Etten J.L."/>
        </authorList>
    </citation>
    <scope>NUCLEOTIDE SEQUENCE [LARGE SCALE GENOMIC DNA]</scope>
    <source>
        <strain evidence="1 2">MT325</strain>
    </source>
</reference>
<organismHost>
    <name type="scientific">Paramecium bursaria</name>
    <dbReference type="NCBI Taxonomy" id="74790"/>
</organismHost>